<dbReference type="CTD" id="36054"/>
<gene>
    <name evidence="10" type="primary">LOC106124768</name>
</gene>
<evidence type="ECO:0000256" key="2">
    <source>
        <dbReference type="ARBA" id="ARBA00008670"/>
    </source>
</evidence>
<evidence type="ECO:0000256" key="5">
    <source>
        <dbReference type="ARBA" id="ARBA00023157"/>
    </source>
</evidence>
<feature type="domain" description="THD" evidence="9">
    <location>
        <begin position="332"/>
        <end position="488"/>
    </location>
</feature>
<keyword evidence="7" id="KW-0175">Coiled coil</keyword>
<dbReference type="AlphaFoldDB" id="A0AAJ6ZQ73"/>
<evidence type="ECO:0000256" key="4">
    <source>
        <dbReference type="ARBA" id="ARBA00022525"/>
    </source>
</evidence>
<comment type="similarity">
    <text evidence="2">Belongs to the tumor necrosis factor family.</text>
</comment>
<dbReference type="KEGG" id="pxu:106124768"/>
<name>A0AAJ6ZQ73_PAPXU</name>
<dbReference type="GO" id="GO:0005615">
    <property type="term" value="C:extracellular space"/>
    <property type="evidence" value="ECO:0007669"/>
    <property type="project" value="UniProtKB-KW"/>
</dbReference>
<dbReference type="InterPro" id="IPR021184">
    <property type="entry name" value="TNF_CS"/>
</dbReference>
<evidence type="ECO:0000256" key="1">
    <source>
        <dbReference type="ARBA" id="ARBA00004613"/>
    </source>
</evidence>
<comment type="subcellular location">
    <subcellularLocation>
        <location evidence="1">Secreted</location>
    </subcellularLocation>
</comment>
<dbReference type="SUPFAM" id="SSF49842">
    <property type="entry name" value="TNF-like"/>
    <property type="match status" value="1"/>
</dbReference>
<dbReference type="PROSITE" id="PS50049">
    <property type="entry name" value="THD_2"/>
    <property type="match status" value="1"/>
</dbReference>
<evidence type="ECO:0000259" key="9">
    <source>
        <dbReference type="PROSITE" id="PS50049"/>
    </source>
</evidence>
<keyword evidence="8" id="KW-1133">Transmembrane helix</keyword>
<keyword evidence="4" id="KW-0964">Secreted</keyword>
<dbReference type="GO" id="GO:0016020">
    <property type="term" value="C:membrane"/>
    <property type="evidence" value="ECO:0007669"/>
    <property type="project" value="InterPro"/>
</dbReference>
<dbReference type="GO" id="GO:0005125">
    <property type="term" value="F:cytokine activity"/>
    <property type="evidence" value="ECO:0007669"/>
    <property type="project" value="UniProtKB-KW"/>
</dbReference>
<keyword evidence="8" id="KW-0812">Transmembrane</keyword>
<feature type="transmembrane region" description="Helical" evidence="8">
    <location>
        <begin position="49"/>
        <end position="69"/>
    </location>
</feature>
<keyword evidence="6" id="KW-0325">Glycoprotein</keyword>
<dbReference type="GO" id="GO:0006955">
    <property type="term" value="P:immune response"/>
    <property type="evidence" value="ECO:0007669"/>
    <property type="project" value="InterPro"/>
</dbReference>
<organism evidence="10">
    <name type="scientific">Papilio xuthus</name>
    <name type="common">Asian swallowtail butterfly</name>
    <dbReference type="NCBI Taxonomy" id="66420"/>
    <lineage>
        <taxon>Eukaryota</taxon>
        <taxon>Metazoa</taxon>
        <taxon>Ecdysozoa</taxon>
        <taxon>Arthropoda</taxon>
        <taxon>Hexapoda</taxon>
        <taxon>Insecta</taxon>
        <taxon>Pterygota</taxon>
        <taxon>Neoptera</taxon>
        <taxon>Endopterygota</taxon>
        <taxon>Lepidoptera</taxon>
        <taxon>Glossata</taxon>
        <taxon>Ditrysia</taxon>
        <taxon>Papilionoidea</taxon>
        <taxon>Papilionidae</taxon>
        <taxon>Papilioninae</taxon>
        <taxon>Papilio</taxon>
    </lineage>
</organism>
<keyword evidence="5" id="KW-1015">Disulfide bond</keyword>
<evidence type="ECO:0000256" key="6">
    <source>
        <dbReference type="ARBA" id="ARBA00023180"/>
    </source>
</evidence>
<proteinExistence type="inferred from homology"/>
<evidence type="ECO:0000313" key="10">
    <source>
        <dbReference type="RefSeq" id="XP_013177182.1"/>
    </source>
</evidence>
<dbReference type="InterPro" id="IPR006052">
    <property type="entry name" value="TNF_dom"/>
</dbReference>
<keyword evidence="8" id="KW-0472">Membrane</keyword>
<dbReference type="GO" id="GO:0005164">
    <property type="term" value="F:tumor necrosis factor receptor binding"/>
    <property type="evidence" value="ECO:0007669"/>
    <property type="project" value="InterPro"/>
</dbReference>
<sequence length="498" mass="55998">MENSALIPDTMYTKSDALKDARDLTKNLVGGDYERQYKEEKNGKGRRRCVLFGVSIGVLAVWLVALTLVREIQVRRLRDDVDQLTANVIALSANVMSLNQKLSNNRLFNEFKNLEDTIYADEDQDGNLVEDITVATDKNIEVKESDKEKGNYSPLNKLHGLTVLEDDAQMADDEDMYDGDEDAESGDWYPDYYKQGPKIGTTNMVRLKPEDFTDAVLPADKERQIPIPNITEIKRLLNENPELTDIDLPTMKIPTKAAEEVRVKRSVFPDAAADAIAEMPVPKIISKTDDRRKMKKFISSTDSTIAEKMSLHTVTRTARNSEDGEGRRRPFIAAHFHGNTSHLSPEIHEHYKGNGLVSVSHDAPHDVWYPSPWTLASPHPRPTLTRAGHVHVHHSGVYLVYVQIYYLDSHDVISWVLHRTNPDTEGRETLLQCAQSAHSPEPLEKPNSCFSAAALFLRAGDKLAVRNTGGNRHSLMQPEKSFIGLIKLADAEEPNQEL</sequence>
<keyword evidence="3" id="KW-0202">Cytokine</keyword>
<protein>
    <submittedName>
        <fullName evidence="10">Uncharacterized protein LOC106124768</fullName>
    </submittedName>
</protein>
<evidence type="ECO:0000256" key="7">
    <source>
        <dbReference type="SAM" id="Coils"/>
    </source>
</evidence>
<dbReference type="PANTHER" id="PTHR15151">
    <property type="entry name" value="PROTEIN EIGER"/>
    <property type="match status" value="1"/>
</dbReference>
<evidence type="ECO:0000256" key="3">
    <source>
        <dbReference type="ARBA" id="ARBA00022514"/>
    </source>
</evidence>
<reference evidence="10" key="1">
    <citation type="submission" date="2025-08" db="UniProtKB">
        <authorList>
            <consortium name="RefSeq"/>
        </authorList>
    </citation>
    <scope>IDENTIFICATION</scope>
</reference>
<dbReference type="PANTHER" id="PTHR15151:SF24">
    <property type="entry name" value="A PROLIFERATION-INDUCING LIGAND-LIKE PROTEIN-RELATED"/>
    <property type="match status" value="1"/>
</dbReference>
<feature type="coiled-coil region" evidence="7">
    <location>
        <begin position="74"/>
        <end position="101"/>
    </location>
</feature>
<dbReference type="PROSITE" id="PS00251">
    <property type="entry name" value="THD_1"/>
    <property type="match status" value="1"/>
</dbReference>
<accession>A0AAJ6ZQ73</accession>
<dbReference type="Gene3D" id="2.60.120.40">
    <property type="match status" value="1"/>
</dbReference>
<evidence type="ECO:0000256" key="8">
    <source>
        <dbReference type="SAM" id="Phobius"/>
    </source>
</evidence>
<dbReference type="RefSeq" id="XP_013177182.1">
    <property type="nucleotide sequence ID" value="XM_013321728.1"/>
</dbReference>
<dbReference type="InterPro" id="IPR051748">
    <property type="entry name" value="TNF_Ligand_Superfamily"/>
</dbReference>
<dbReference type="GeneID" id="106124768"/>
<dbReference type="Pfam" id="PF00229">
    <property type="entry name" value="TNF"/>
    <property type="match status" value="1"/>
</dbReference>
<dbReference type="Proteomes" id="UP000694872">
    <property type="component" value="Unplaced"/>
</dbReference>
<dbReference type="InterPro" id="IPR008983">
    <property type="entry name" value="Tumour_necrosis_fac-like_dom"/>
</dbReference>